<keyword evidence="7" id="KW-0812">Transmembrane</keyword>
<name>A0A820EC15_9BILA</name>
<feature type="active site" description="Proton donor" evidence="5">
    <location>
        <position position="369"/>
    </location>
</feature>
<evidence type="ECO:0000313" key="9">
    <source>
        <dbReference type="EMBL" id="CAF4244553.1"/>
    </source>
</evidence>
<feature type="region of interest" description="Disordered" evidence="6">
    <location>
        <begin position="628"/>
        <end position="652"/>
    </location>
</feature>
<feature type="compositionally biased region" description="Low complexity" evidence="6">
    <location>
        <begin position="1095"/>
        <end position="1159"/>
    </location>
</feature>
<feature type="compositionally biased region" description="Low complexity" evidence="6">
    <location>
        <begin position="1483"/>
        <end position="1495"/>
    </location>
</feature>
<dbReference type="InterPro" id="IPR002986">
    <property type="entry name" value="DAP_deCOOHase_LysA"/>
</dbReference>
<feature type="region of interest" description="Disordered" evidence="6">
    <location>
        <begin position="949"/>
        <end position="1011"/>
    </location>
</feature>
<feature type="modified residue" description="N6-(pyridoxal phosphate)lysine" evidence="5">
    <location>
        <position position="72"/>
    </location>
</feature>
<dbReference type="Pfam" id="PF02469">
    <property type="entry name" value="Fasciclin"/>
    <property type="match status" value="2"/>
</dbReference>
<keyword evidence="4" id="KW-0456">Lyase</keyword>
<feature type="compositionally biased region" description="Low complexity" evidence="6">
    <location>
        <begin position="1258"/>
        <end position="1268"/>
    </location>
</feature>
<evidence type="ECO:0000256" key="2">
    <source>
        <dbReference type="ARBA" id="ARBA00022793"/>
    </source>
</evidence>
<proteinExistence type="predicted"/>
<reference evidence="9" key="1">
    <citation type="submission" date="2021-02" db="EMBL/GenBank/DDBJ databases">
        <authorList>
            <person name="Nowell W R."/>
        </authorList>
    </citation>
    <scope>NUCLEOTIDE SEQUENCE</scope>
</reference>
<dbReference type="InterPro" id="IPR022644">
    <property type="entry name" value="De-COase2_N"/>
</dbReference>
<evidence type="ECO:0000313" key="10">
    <source>
        <dbReference type="Proteomes" id="UP000663873"/>
    </source>
</evidence>
<organism evidence="9 10">
    <name type="scientific">Rotaria socialis</name>
    <dbReference type="NCBI Taxonomy" id="392032"/>
    <lineage>
        <taxon>Eukaryota</taxon>
        <taxon>Metazoa</taxon>
        <taxon>Spiralia</taxon>
        <taxon>Gnathifera</taxon>
        <taxon>Rotifera</taxon>
        <taxon>Eurotatoria</taxon>
        <taxon>Bdelloidea</taxon>
        <taxon>Philodinida</taxon>
        <taxon>Philodinidae</taxon>
        <taxon>Rotaria</taxon>
    </lineage>
</organism>
<protein>
    <recommendedName>
        <fullName evidence="8">FAS1 domain-containing protein</fullName>
    </recommendedName>
</protein>
<dbReference type="GO" id="GO:0009089">
    <property type="term" value="P:lysine biosynthetic process via diaminopimelate"/>
    <property type="evidence" value="ECO:0007669"/>
    <property type="project" value="InterPro"/>
</dbReference>
<dbReference type="PRINTS" id="PR01179">
    <property type="entry name" value="ODADCRBXLASE"/>
</dbReference>
<feature type="compositionally biased region" description="Basic residues" evidence="6">
    <location>
        <begin position="972"/>
        <end position="983"/>
    </location>
</feature>
<feature type="domain" description="FAS1" evidence="8">
    <location>
        <begin position="411"/>
        <end position="488"/>
    </location>
</feature>
<evidence type="ECO:0000259" key="8">
    <source>
        <dbReference type="PROSITE" id="PS50213"/>
    </source>
</evidence>
<feature type="region of interest" description="Disordered" evidence="6">
    <location>
        <begin position="1049"/>
        <end position="1075"/>
    </location>
</feature>
<dbReference type="InterPro" id="IPR000782">
    <property type="entry name" value="FAS1_domain"/>
</dbReference>
<dbReference type="PANTHER" id="PTHR43727">
    <property type="entry name" value="DIAMINOPIMELATE DECARBOXYLASE"/>
    <property type="match status" value="1"/>
</dbReference>
<feature type="compositionally biased region" description="Polar residues" evidence="6">
    <location>
        <begin position="985"/>
        <end position="1000"/>
    </location>
</feature>
<dbReference type="Gene3D" id="3.20.20.10">
    <property type="entry name" value="Alanine racemase"/>
    <property type="match status" value="1"/>
</dbReference>
<dbReference type="InterPro" id="IPR000183">
    <property type="entry name" value="Orn/DAP/Arg_de-COase"/>
</dbReference>
<dbReference type="PROSITE" id="PS50213">
    <property type="entry name" value="FAS1"/>
    <property type="match status" value="3"/>
</dbReference>
<dbReference type="PRINTS" id="PR01181">
    <property type="entry name" value="DAPDCRBXLASE"/>
</dbReference>
<evidence type="ECO:0000256" key="7">
    <source>
        <dbReference type="SAM" id="Phobius"/>
    </source>
</evidence>
<dbReference type="PANTHER" id="PTHR43727:SF2">
    <property type="entry name" value="GROUP IV DECARBOXYLASE"/>
    <property type="match status" value="1"/>
</dbReference>
<comment type="cofactor">
    <cofactor evidence="1 5">
        <name>pyridoxal 5'-phosphate</name>
        <dbReference type="ChEBI" id="CHEBI:597326"/>
    </cofactor>
</comment>
<keyword evidence="2" id="KW-0210">Decarboxylase</keyword>
<dbReference type="Gene3D" id="2.30.180.10">
    <property type="entry name" value="FAS1 domain"/>
    <property type="match status" value="3"/>
</dbReference>
<keyword evidence="7" id="KW-0472">Membrane</keyword>
<evidence type="ECO:0000256" key="4">
    <source>
        <dbReference type="ARBA" id="ARBA00023239"/>
    </source>
</evidence>
<dbReference type="Pfam" id="PF02784">
    <property type="entry name" value="Orn_Arg_deC_N"/>
    <property type="match status" value="1"/>
</dbReference>
<feature type="region of interest" description="Disordered" evidence="6">
    <location>
        <begin position="1187"/>
        <end position="1268"/>
    </location>
</feature>
<dbReference type="SUPFAM" id="SSF82153">
    <property type="entry name" value="FAS1 domain"/>
    <property type="match status" value="3"/>
</dbReference>
<comment type="caution">
    <text evidence="9">The sequence shown here is derived from an EMBL/GenBank/DDBJ whole genome shotgun (WGS) entry which is preliminary data.</text>
</comment>
<keyword evidence="10" id="KW-1185">Reference proteome</keyword>
<feature type="domain" description="FAS1" evidence="8">
    <location>
        <begin position="702"/>
        <end position="851"/>
    </location>
</feature>
<dbReference type="GO" id="GO:0008836">
    <property type="term" value="F:diaminopimelate decarboxylase activity"/>
    <property type="evidence" value="ECO:0007669"/>
    <property type="project" value="InterPro"/>
</dbReference>
<dbReference type="EMBL" id="CAJOBP010001005">
    <property type="protein sequence ID" value="CAF4244553.1"/>
    <property type="molecule type" value="Genomic_DNA"/>
</dbReference>
<dbReference type="Proteomes" id="UP000663873">
    <property type="component" value="Unassembled WGS sequence"/>
</dbReference>
<feature type="transmembrane region" description="Helical" evidence="7">
    <location>
        <begin position="1738"/>
        <end position="1756"/>
    </location>
</feature>
<dbReference type="NCBIfam" id="TIGR01048">
    <property type="entry name" value="lysA"/>
    <property type="match status" value="1"/>
</dbReference>
<dbReference type="InterPro" id="IPR036378">
    <property type="entry name" value="FAS1_dom_sf"/>
</dbReference>
<keyword evidence="7" id="KW-1133">Transmembrane helix</keyword>
<evidence type="ECO:0000256" key="3">
    <source>
        <dbReference type="ARBA" id="ARBA00022898"/>
    </source>
</evidence>
<sequence length="1759" mass="198849">MTAKYGFYYKEGHDDSLFMDQTSVKLIIERLSSPPTPFVLYSLNQFRQNIDKYQNELHKLAPIRGRLSYSMKANYNPHLLPILKSAKAMLTTVSGGEMQLALSAGFEPSSIIYNGNGKTDESIQMAVDSGVLLNVDSLFDLEVILHYARQLNKIANVLIRVNPNLSDSNVHAYNVTASKTSKFGTNIDELEPIYKLIEQNDDKWIRLFGFHCHLGSTISNTQIISECVKKLIELFDTKRFPHLRILNIGGGLNIDYKRYAKRTKNDDEEHITIPAIGDYIQSIKDSIESFPRSIELVVEPGRSLIANSCVLITRVLGQKQTGSIRQLIVDSSMTECIRPALYQAYHHIDTVNSLSTEERIPFDIVGPVCESGDFLGKQRCLPKTLKRGDFLAVFDVGAYCSSMSSNYNMRPRPAEYALDEHEQIQFYQQLIRQPDLQALLQDAYQSQQPGSVGEYTIFAPNNDAMARINRRNENPTVLWKYHIVPGRYDDQTIFSMAEEKFNQANPRQMGTVRPQNNLPTMSLPFQVFYGIGFYGGTGPYINVSYDNTGYNTGGVPWLPRPTHAAKFDNLTPLNPYLVNLNNYNPSQPTQNYVVAQGSASSSNPNLFPKNLTNYYANVFNPNVNTQFLQNINPPPNNNNNNNNNPNVPQQPGFGLQGGFAGIGIPRPTINNAFILQSRLMSRGIINVVDNILWPPERRDQVQYKTAFDALEDAQFSRLRQLAQRSEYFRAELRSMNHQTFFLPNDQAFASLGANAEYLLEQSLRNNTNDVNEFVKSHIIPIVLYPSVMDASKQLSTLNLGKWVTFRKLIQSDQSFEIDVVSNRQVARILISRSEDIKIYGNGLVYPIPIFLSGVTRSAADELARSYQYFMALIQQSGDTELVNLLQGNTAGLGNTGPTIFNPDNTIKITVLIPQRIAVQQLGNSEELSKNLRRHILRLPVYTDQLSPTSNAFVQTGPMMPQFQRSSSNANKKLPRRHRRRRRQVNMPSNMNYQQQQNVPSQPRPPTQQQAFPMQQQNLPVQQQAFPMQQQHRNSPNQQQNFPMQQQNVPFQQQQGLSMQQQQPNPPVQQQQQQAFLMQQQQPNLPVEQKPVFPMPQQQQPNIPIQQQQHFSMQQQQQQQQQNTLVRQQQQPQQNTLVQQQQQQMLPSRQQEPDQQQKVLGKQQLLPIDSQQMLPNQQFFPVQEQPMFPNQQQPMLPNQQQPMLPNQQQPMFPNQQQPMLPNQQQPIFPNQQQPMLPNQQQPMFPNQQQPMLPNPQQPMFPNQQQPMLPNQQQPMFPNQQQPMLPNPQQPMLPNQQLLPSLQDQLNPTLNPSYYQMPPIMMSAVFQDGQMYPTMDPQFFIQAQVATGPSGNVIRLIGRPENSLPFIASVLNNEANIPIKNGVMHVIRGLLSGTVIPLDTILSTMQGASSFTQLLEQTGVLNQLKQSGRPYTLFIPTNAALQFIGVTTDINKIRQFVLRHVCADVIMDPMTNILRRAGGYYSRGQAPRAQPQQQQKPAQRRNRRKRQDWADAWRNGSMTVGGQPVKAPDLGAAYFEPQEQVYGGYPAAPSPYGFYNQLYNPAYVMGGYANPNSQYYPYSNGSSGSSEGFNYQNSGVLASVPMSDANWNQTFGAFYNPQLNVVPMTGSGGDPSYYTGTGGFYSGSTYATGPQSCMAMTGERITVQPLAGAQTGGKSPVNKMGINEAVDYQNFMVTCCGDQSVNAIVQSFNVYPPSFAVYIIGRSLLSYGQTINTMFSHTTTIFPCQLFVFALLTLLIFMKYV</sequence>
<dbReference type="FunFam" id="3.20.20.10:FF:000003">
    <property type="entry name" value="Diaminopimelate decarboxylase"/>
    <property type="match status" value="1"/>
</dbReference>
<evidence type="ECO:0000256" key="5">
    <source>
        <dbReference type="PIRSR" id="PIRSR600183-50"/>
    </source>
</evidence>
<dbReference type="Gene3D" id="2.40.37.10">
    <property type="entry name" value="Lyase, Ornithine Decarboxylase, Chain A, domain 1"/>
    <property type="match status" value="1"/>
</dbReference>
<dbReference type="CDD" id="cd06828">
    <property type="entry name" value="PLPDE_III_DapDC"/>
    <property type="match status" value="1"/>
</dbReference>
<feature type="domain" description="FAS1" evidence="8">
    <location>
        <begin position="1393"/>
        <end position="1459"/>
    </location>
</feature>
<dbReference type="InterPro" id="IPR029066">
    <property type="entry name" value="PLP-binding_barrel"/>
</dbReference>
<keyword evidence="3 5" id="KW-0663">Pyridoxal phosphate</keyword>
<evidence type="ECO:0000256" key="1">
    <source>
        <dbReference type="ARBA" id="ARBA00001933"/>
    </source>
</evidence>
<gene>
    <name evidence="9" type="ORF">UJA718_LOCUS9149</name>
</gene>
<feature type="region of interest" description="Disordered" evidence="6">
    <location>
        <begin position="1087"/>
        <end position="1159"/>
    </location>
</feature>
<feature type="compositionally biased region" description="Low complexity" evidence="6">
    <location>
        <begin position="1187"/>
        <end position="1250"/>
    </location>
</feature>
<dbReference type="InterPro" id="IPR009006">
    <property type="entry name" value="Ala_racemase/Decarboxylase_C"/>
</dbReference>
<evidence type="ECO:0000256" key="6">
    <source>
        <dbReference type="SAM" id="MobiDB-lite"/>
    </source>
</evidence>
<feature type="compositionally biased region" description="Low complexity" evidence="6">
    <location>
        <begin position="637"/>
        <end position="652"/>
    </location>
</feature>
<feature type="region of interest" description="Disordered" evidence="6">
    <location>
        <begin position="1481"/>
        <end position="1505"/>
    </location>
</feature>
<dbReference type="SUPFAM" id="SSF50621">
    <property type="entry name" value="Alanine racemase C-terminal domain-like"/>
    <property type="match status" value="1"/>
</dbReference>
<accession>A0A820EC15</accession>
<dbReference type="SUPFAM" id="SSF51419">
    <property type="entry name" value="PLP-binding barrel"/>
    <property type="match status" value="1"/>
</dbReference>